<protein>
    <recommendedName>
        <fullName evidence="1">Restriction endonuclease type IV Mrr domain-containing protein</fullName>
    </recommendedName>
</protein>
<evidence type="ECO:0000313" key="2">
    <source>
        <dbReference type="EMBL" id="CNG73589.1"/>
    </source>
</evidence>
<evidence type="ECO:0000313" key="3">
    <source>
        <dbReference type="Proteomes" id="UP000038750"/>
    </source>
</evidence>
<evidence type="ECO:0000259" key="1">
    <source>
        <dbReference type="Pfam" id="PF04471"/>
    </source>
</evidence>
<dbReference type="EMBL" id="CPZJ01000031">
    <property type="protein sequence ID" value="CNG73589.1"/>
    <property type="molecule type" value="Genomic_DNA"/>
</dbReference>
<accession>A0A0T9N306</accession>
<dbReference type="Gene3D" id="3.40.1350.10">
    <property type="match status" value="1"/>
</dbReference>
<sequence>MANENTEYEKLTQEIYQAICNAEGVKNLSVQHNVKVPGKSGCNHQIDVYWEFEIMGVTHRVAIECKNYSSEVSVGKVRDFFGVLHDISNVNGIFVTKVGYQSGAVKFANHYGINLKEIRFPTATDWKGRVKDIVITITAFFANIKERNIHFDFEWIRENTNVKEGDRLVLSGMADEIKIVDANGELITTLYDIENELPRDVEIIDKTFEKKFNEAFITTPSGDKFKIYGISYLYDVVSESETSISEGDLIARAILKDVGSGAIKFFDQSGNIRDVRDV</sequence>
<dbReference type="GO" id="GO:0004519">
    <property type="term" value="F:endonuclease activity"/>
    <property type="evidence" value="ECO:0007669"/>
    <property type="project" value="InterPro"/>
</dbReference>
<organism evidence="2 3">
    <name type="scientific">Yersinia intermedia</name>
    <dbReference type="NCBI Taxonomy" id="631"/>
    <lineage>
        <taxon>Bacteria</taxon>
        <taxon>Pseudomonadati</taxon>
        <taxon>Pseudomonadota</taxon>
        <taxon>Gammaproteobacteria</taxon>
        <taxon>Enterobacterales</taxon>
        <taxon>Yersiniaceae</taxon>
        <taxon>Yersinia</taxon>
    </lineage>
</organism>
<dbReference type="Proteomes" id="UP000038750">
    <property type="component" value="Unassembled WGS sequence"/>
</dbReference>
<dbReference type="InterPro" id="IPR011856">
    <property type="entry name" value="tRNA_endonuc-like_dom_sf"/>
</dbReference>
<proteinExistence type="predicted"/>
<feature type="domain" description="Restriction endonuclease type IV Mrr" evidence="1">
    <location>
        <begin position="17"/>
        <end position="115"/>
    </location>
</feature>
<dbReference type="InterPro" id="IPR011335">
    <property type="entry name" value="Restrct_endonuc-II-like"/>
</dbReference>
<dbReference type="SUPFAM" id="SSF52980">
    <property type="entry name" value="Restriction endonuclease-like"/>
    <property type="match status" value="1"/>
</dbReference>
<dbReference type="OrthoDB" id="5191874at2"/>
<gene>
    <name evidence="2" type="ORF">ERS008530_04560</name>
</gene>
<dbReference type="InterPro" id="IPR007560">
    <property type="entry name" value="Restrct_endonuc_IV_Mrr"/>
</dbReference>
<name>A0A0T9N306_YERIN</name>
<dbReference type="GO" id="GO:0003677">
    <property type="term" value="F:DNA binding"/>
    <property type="evidence" value="ECO:0007669"/>
    <property type="project" value="InterPro"/>
</dbReference>
<dbReference type="RefSeq" id="WP_050074782.1">
    <property type="nucleotide sequence ID" value="NZ_CPZJ01000031.1"/>
</dbReference>
<reference evidence="2 3" key="1">
    <citation type="submission" date="2015-03" db="EMBL/GenBank/DDBJ databases">
        <authorList>
            <person name="Murphy D."/>
        </authorList>
    </citation>
    <scope>NUCLEOTIDE SEQUENCE [LARGE SCALE GENOMIC DNA]</scope>
    <source>
        <strain evidence="2 3">BR165/97</strain>
    </source>
</reference>
<dbReference type="AlphaFoldDB" id="A0A0T9N306"/>
<dbReference type="Pfam" id="PF04471">
    <property type="entry name" value="Mrr_cat"/>
    <property type="match status" value="1"/>
</dbReference>
<dbReference type="GO" id="GO:0009307">
    <property type="term" value="P:DNA restriction-modification system"/>
    <property type="evidence" value="ECO:0007669"/>
    <property type="project" value="InterPro"/>
</dbReference>